<dbReference type="Proteomes" id="UP000887566">
    <property type="component" value="Unplaced"/>
</dbReference>
<evidence type="ECO:0000256" key="3">
    <source>
        <dbReference type="ARBA" id="ARBA00022771"/>
    </source>
</evidence>
<dbReference type="GO" id="GO:0006338">
    <property type="term" value="P:chromatin remodeling"/>
    <property type="evidence" value="ECO:0007669"/>
    <property type="project" value="InterPro"/>
</dbReference>
<dbReference type="SMART" id="SM00249">
    <property type="entry name" value="PHD"/>
    <property type="match status" value="2"/>
</dbReference>
<dbReference type="GO" id="GO:0006355">
    <property type="term" value="P:regulation of DNA-templated transcription"/>
    <property type="evidence" value="ECO:0007669"/>
    <property type="project" value="TreeGrafter"/>
</dbReference>
<dbReference type="GO" id="GO:0008623">
    <property type="term" value="C:CHRAC"/>
    <property type="evidence" value="ECO:0007669"/>
    <property type="project" value="TreeGrafter"/>
</dbReference>
<feature type="compositionally biased region" description="Basic and acidic residues" evidence="7">
    <location>
        <begin position="12"/>
        <end position="30"/>
    </location>
</feature>
<sequence>MYIGPDQNGAADDAHPSEDDHPSSSKKTDIKAPAPNLYRYNLQIVHGDSDGESSDSDSDEAEDSGKRDGVSSSDLSRHKSLAPRPKLKLFLKNSCTAQGDRLSVKQSLINDFRLNELQWSEVLVGPFPEFPKTPMLKRPAGSAQASSSQTNTPNGVDKPSKKQSAKQQTPSSTATSPTSTGKKKKQTKNEKAKQQKDEKTRKAIEKQQEELKFVFNQARRFNVDDVERWEQTDKLLTEDEIGEFKTLVKEHRDHERERAREEKRRERELVLEWKKPRDDLACDDLKPLPDFDSVNLPDWLPPEAFGDFLSVLEFFWSFGDQLGIKEHHTSNRVTFDDLMQAITSRETNSPLTDLFNILLRAKADRGDEEDGDEANLDNKEELAVENCDLDHRKYSTAIREATVKHERVRLIHGQSARHLPVDAFTLSEVLRLQIATAGYYTGQVTARFRYTHRGGFRCWDDDGLLLKIKHPELFDRLNKETIFDFSPTERLLLLKMLCDQLLGYYGFRQSQDEKTSKLVDLKKDLKNLRAWDQQQEKESKNALLVREHEAEQIEEHGEKAKEEFPPRPKPSKATIQIKAWLRGQREGGPASRRGVENVTELLFEGVAYDELEMDEISEVRQVQRERVETEENRILKQIFDAQSKCGLTFLGRDRAFRSYYYSENVPALLVATPVEADELGGCCEEATSLDKVAMRPDDDDLPLMFDRAESDLSIRKKLLACTADEGSCPVHNPSLLAKQSWKLVASSAQLDELIDSCNPRGFRESDLADNLRFGKQRLLHLLEQSAKSVAAVDDGWLVTPKDPIPSLTADWSNDLRDLLLELEDKVYTGGIGNLKVESREKWRDALQSTGDVTTACKTVAVMDKEIYTDEELQRLGAVSKLAIALLHIAQGVTVKFLRLPFAAPPNVSDDNGNEKAVDGPNMPTETFILWQETLLQCETMSAVALYYSTLEPGILWSKSRLQAKCRTCRKKGTADSSVLCAACDRCYHLQCVRPALGKLPAGDWLCADCKSAETAKQKRKAKGPLVAKNGWNDELFDDEHSSGSGAGSDFTPDCAACGASVRGNNRSTKCADCGEVYHFDCAQLRTAPKGEWLCRECRSSAQSSRAQTPEQAIQTTTTSSGRVVRKIRFLDAYADEQPQAKKRPGKRSAPAENGYHEEDSDDESAAPRKRRRRDEKLADDAVRSVSMGLRDGSWGRSKDILKQCESIIKETMRQDDAWVFCE</sequence>
<dbReference type="PROSITE" id="PS50827">
    <property type="entry name" value="DDT"/>
    <property type="match status" value="1"/>
</dbReference>
<dbReference type="AlphaFoldDB" id="A0A914X6T8"/>
<evidence type="ECO:0000313" key="11">
    <source>
        <dbReference type="WBParaSite" id="PSAMB.scaffold6982size8473.g29411.t1"/>
    </source>
</evidence>
<keyword evidence="5" id="KW-0539">Nucleus</keyword>
<dbReference type="Pfam" id="PF02791">
    <property type="entry name" value="DDT"/>
    <property type="match status" value="1"/>
</dbReference>
<dbReference type="CDD" id="cd15489">
    <property type="entry name" value="PHD_SF"/>
    <property type="match status" value="1"/>
</dbReference>
<dbReference type="InterPro" id="IPR019787">
    <property type="entry name" value="Znf_PHD-finger"/>
</dbReference>
<organism evidence="10 11">
    <name type="scientific">Plectus sambesii</name>
    <dbReference type="NCBI Taxonomy" id="2011161"/>
    <lineage>
        <taxon>Eukaryota</taxon>
        <taxon>Metazoa</taxon>
        <taxon>Ecdysozoa</taxon>
        <taxon>Nematoda</taxon>
        <taxon>Chromadorea</taxon>
        <taxon>Plectida</taxon>
        <taxon>Plectina</taxon>
        <taxon>Plectoidea</taxon>
        <taxon>Plectidae</taxon>
        <taxon>Plectus</taxon>
    </lineage>
</organism>
<dbReference type="PANTHER" id="PTHR46510:SF1">
    <property type="entry name" value="BROMODOMAIN ADJACENT TO ZINC FINGER DOMAIN PROTEIN 1A"/>
    <property type="match status" value="1"/>
</dbReference>
<keyword evidence="10" id="KW-1185">Reference proteome</keyword>
<evidence type="ECO:0000256" key="7">
    <source>
        <dbReference type="SAM" id="MobiDB-lite"/>
    </source>
</evidence>
<dbReference type="GO" id="GO:0031445">
    <property type="term" value="P:regulation of heterochromatin formation"/>
    <property type="evidence" value="ECO:0007669"/>
    <property type="project" value="TreeGrafter"/>
</dbReference>
<feature type="domain" description="PHD-type" evidence="8">
    <location>
        <begin position="1051"/>
        <end position="1100"/>
    </location>
</feature>
<dbReference type="GO" id="GO:0008270">
    <property type="term" value="F:zinc ion binding"/>
    <property type="evidence" value="ECO:0007669"/>
    <property type="project" value="UniProtKB-KW"/>
</dbReference>
<evidence type="ECO:0000256" key="4">
    <source>
        <dbReference type="ARBA" id="ARBA00022833"/>
    </source>
</evidence>
<dbReference type="Pfam" id="PF15613">
    <property type="entry name" value="WSD"/>
    <property type="match status" value="1"/>
</dbReference>
<evidence type="ECO:0000259" key="8">
    <source>
        <dbReference type="PROSITE" id="PS50016"/>
    </source>
</evidence>
<dbReference type="GO" id="GO:0003677">
    <property type="term" value="F:DNA binding"/>
    <property type="evidence" value="ECO:0007669"/>
    <property type="project" value="TreeGrafter"/>
</dbReference>
<dbReference type="InterPro" id="IPR011011">
    <property type="entry name" value="Znf_FYVE_PHD"/>
</dbReference>
<feature type="region of interest" description="Disordered" evidence="7">
    <location>
        <begin position="1134"/>
        <end position="1184"/>
    </location>
</feature>
<dbReference type="Pfam" id="PF00628">
    <property type="entry name" value="PHD"/>
    <property type="match status" value="1"/>
</dbReference>
<evidence type="ECO:0000256" key="2">
    <source>
        <dbReference type="ARBA" id="ARBA00022723"/>
    </source>
</evidence>
<keyword evidence="2" id="KW-0479">Metal-binding</keyword>
<keyword evidence="4" id="KW-0862">Zinc</keyword>
<dbReference type="InterPro" id="IPR028942">
    <property type="entry name" value="WHIM1_dom"/>
</dbReference>
<evidence type="ECO:0000313" key="10">
    <source>
        <dbReference type="Proteomes" id="UP000887566"/>
    </source>
</evidence>
<feature type="compositionally biased region" description="Polar residues" evidence="7">
    <location>
        <begin position="143"/>
        <end position="154"/>
    </location>
</feature>
<feature type="compositionally biased region" description="Basic and acidic residues" evidence="7">
    <location>
        <begin position="551"/>
        <end position="566"/>
    </location>
</feature>
<evidence type="ECO:0000259" key="9">
    <source>
        <dbReference type="PROSITE" id="PS50827"/>
    </source>
</evidence>
<feature type="domain" description="DDT" evidence="9">
    <location>
        <begin position="302"/>
        <end position="368"/>
    </location>
</feature>
<comment type="subcellular location">
    <subcellularLocation>
        <location evidence="1">Nucleus</location>
    </subcellularLocation>
</comment>
<feature type="compositionally biased region" description="Acidic residues" evidence="7">
    <location>
        <begin position="50"/>
        <end position="62"/>
    </location>
</feature>
<feature type="region of interest" description="Disordered" evidence="7">
    <location>
        <begin position="126"/>
        <end position="202"/>
    </location>
</feature>
<dbReference type="WBParaSite" id="PSAMB.scaffold6982size8473.g29411.t1">
    <property type="protein sequence ID" value="PSAMB.scaffold6982size8473.g29411.t1"/>
    <property type="gene ID" value="PSAMB.scaffold6982size8473.g29411"/>
</dbReference>
<feature type="domain" description="PHD-type" evidence="8">
    <location>
        <begin position="962"/>
        <end position="1012"/>
    </location>
</feature>
<evidence type="ECO:0000256" key="6">
    <source>
        <dbReference type="PROSITE-ProRule" id="PRU00146"/>
    </source>
</evidence>
<dbReference type="GO" id="GO:0000228">
    <property type="term" value="C:nuclear chromosome"/>
    <property type="evidence" value="ECO:0007669"/>
    <property type="project" value="TreeGrafter"/>
</dbReference>
<dbReference type="Pfam" id="PF15612">
    <property type="entry name" value="WHIM1"/>
    <property type="match status" value="1"/>
</dbReference>
<evidence type="ECO:0000256" key="5">
    <source>
        <dbReference type="ARBA" id="ARBA00023242"/>
    </source>
</evidence>
<feature type="compositionally biased region" description="Basic and acidic residues" evidence="7">
    <location>
        <begin position="187"/>
        <end position="202"/>
    </location>
</feature>
<dbReference type="SUPFAM" id="SSF57903">
    <property type="entry name" value="FYVE/PHD zinc finger"/>
    <property type="match status" value="2"/>
</dbReference>
<dbReference type="SMART" id="SM00571">
    <property type="entry name" value="DDT"/>
    <property type="match status" value="1"/>
</dbReference>
<accession>A0A914X6T8</accession>
<dbReference type="GO" id="GO:0045740">
    <property type="term" value="P:positive regulation of DNA replication"/>
    <property type="evidence" value="ECO:0007669"/>
    <property type="project" value="TreeGrafter"/>
</dbReference>
<dbReference type="InterPro" id="IPR013083">
    <property type="entry name" value="Znf_RING/FYVE/PHD"/>
</dbReference>
<dbReference type="InterPro" id="IPR001965">
    <property type="entry name" value="Znf_PHD"/>
</dbReference>
<feature type="compositionally biased region" description="Low complexity" evidence="7">
    <location>
        <begin position="165"/>
        <end position="180"/>
    </location>
</feature>
<proteinExistence type="predicted"/>
<dbReference type="PROSITE" id="PS50016">
    <property type="entry name" value="ZF_PHD_2"/>
    <property type="match status" value="2"/>
</dbReference>
<reference evidence="11" key="1">
    <citation type="submission" date="2022-11" db="UniProtKB">
        <authorList>
            <consortium name="WormBaseParasite"/>
        </authorList>
    </citation>
    <scope>IDENTIFICATION</scope>
</reference>
<dbReference type="InterPro" id="IPR018501">
    <property type="entry name" value="DDT_dom"/>
</dbReference>
<feature type="compositionally biased region" description="Basic residues" evidence="7">
    <location>
        <begin position="78"/>
        <end position="89"/>
    </location>
</feature>
<protein>
    <submittedName>
        <fullName evidence="11">Uncharacterized protein</fullName>
    </submittedName>
</protein>
<feature type="region of interest" description="Disordered" evidence="7">
    <location>
        <begin position="551"/>
        <end position="570"/>
    </location>
</feature>
<dbReference type="PANTHER" id="PTHR46510">
    <property type="entry name" value="BROMODOMAIN ADJACENT TO ZINC FINGER DOMAIN PROTEIN 1A"/>
    <property type="match status" value="1"/>
</dbReference>
<dbReference type="InterPro" id="IPR047171">
    <property type="entry name" value="BAZ1A"/>
</dbReference>
<dbReference type="InterPro" id="IPR028941">
    <property type="entry name" value="WHIM2_dom"/>
</dbReference>
<evidence type="ECO:0000256" key="1">
    <source>
        <dbReference type="ARBA" id="ARBA00004123"/>
    </source>
</evidence>
<dbReference type="Gene3D" id="3.30.40.10">
    <property type="entry name" value="Zinc/RING finger domain, C3HC4 (zinc finger)"/>
    <property type="match status" value="2"/>
</dbReference>
<keyword evidence="3 6" id="KW-0863">Zinc-finger</keyword>
<feature type="region of interest" description="Disordered" evidence="7">
    <location>
        <begin position="1"/>
        <end position="96"/>
    </location>
</feature>
<name>A0A914X6T8_9BILA</name>